<proteinExistence type="inferred from homology"/>
<comment type="subunit">
    <text evidence="4">Monomer.</text>
</comment>
<feature type="compositionally biased region" description="Polar residues" evidence="5">
    <location>
        <begin position="235"/>
        <end position="258"/>
    </location>
</feature>
<dbReference type="AlphaFoldDB" id="A0A7H1PTB2"/>
<dbReference type="GO" id="GO:0043715">
    <property type="term" value="F:2,3-diketo-5-methylthiopentyl-1-phosphate enolase activity"/>
    <property type="evidence" value="ECO:0007669"/>
    <property type="project" value="UniProtKB-UniRule"/>
</dbReference>
<dbReference type="Proteomes" id="UP000516422">
    <property type="component" value="Chromosome"/>
</dbReference>
<evidence type="ECO:0000256" key="3">
    <source>
        <dbReference type="ARBA" id="ARBA00023167"/>
    </source>
</evidence>
<keyword evidence="1 4" id="KW-0028">Amino-acid biosynthesis</keyword>
<evidence type="ECO:0000256" key="2">
    <source>
        <dbReference type="ARBA" id="ARBA00022801"/>
    </source>
</evidence>
<keyword evidence="3 4" id="KW-0486">Methionine biosynthesis</keyword>
<dbReference type="SFLD" id="SFLDS00003">
    <property type="entry name" value="Haloacid_Dehalogenase"/>
    <property type="match status" value="1"/>
</dbReference>
<comment type="catalytic activity">
    <reaction evidence="4">
        <text>5-methylsulfanyl-2,3-dioxopentyl phosphate + H2O = 1,2-dihydroxy-5-(methylsulfanyl)pent-1-en-3-one + phosphate</text>
        <dbReference type="Rhea" id="RHEA:21700"/>
        <dbReference type="ChEBI" id="CHEBI:15377"/>
        <dbReference type="ChEBI" id="CHEBI:43474"/>
        <dbReference type="ChEBI" id="CHEBI:49252"/>
        <dbReference type="ChEBI" id="CHEBI:58828"/>
        <dbReference type="EC" id="3.1.3.77"/>
    </reaction>
</comment>
<dbReference type="EC" id="3.1.3.77" evidence="4"/>
<dbReference type="SFLD" id="SFLDG01129">
    <property type="entry name" value="C1.5:_HAD__Beta-PGM__Phosphata"/>
    <property type="match status" value="1"/>
</dbReference>
<evidence type="ECO:0000313" key="7">
    <source>
        <dbReference type="Proteomes" id="UP000516422"/>
    </source>
</evidence>
<dbReference type="GO" id="GO:0043874">
    <property type="term" value="F:acireductone synthase activity"/>
    <property type="evidence" value="ECO:0007669"/>
    <property type="project" value="UniProtKB-EC"/>
</dbReference>
<keyword evidence="4" id="KW-0479">Metal-binding</keyword>
<comment type="function">
    <text evidence="4">Bifunctional enzyme that catalyzes the enolization of 2,3-diketo-5-methylthiopentyl-1-phosphate (DK-MTP-1-P) into the intermediate 2-hydroxy-3-keto-5-methylthiopentenyl-1-phosphate (HK-MTPenyl-1-P), which is then dephosphorylated to form the acireductone 1,2-dihydroxy-3-keto-5-methylthiopentene (DHK-MTPene).</text>
</comment>
<feature type="region of interest" description="Disordered" evidence="5">
    <location>
        <begin position="208"/>
        <end position="258"/>
    </location>
</feature>
<dbReference type="RefSeq" id="WP_037662328.1">
    <property type="nucleotide sequence ID" value="NZ_CP051006.1"/>
</dbReference>
<dbReference type="Gene3D" id="1.10.720.60">
    <property type="match status" value="1"/>
</dbReference>
<dbReference type="NCBIfam" id="TIGR01509">
    <property type="entry name" value="HAD-SF-IA-v3"/>
    <property type="match status" value="1"/>
</dbReference>
<dbReference type="InterPro" id="IPR023214">
    <property type="entry name" value="HAD_sf"/>
</dbReference>
<dbReference type="InterPro" id="IPR023943">
    <property type="entry name" value="Enolase-ppase_E1"/>
</dbReference>
<accession>A0A7H1PTB2</accession>
<evidence type="ECO:0000256" key="1">
    <source>
        <dbReference type="ARBA" id="ARBA00022605"/>
    </source>
</evidence>
<dbReference type="SFLD" id="SFLDG01133">
    <property type="entry name" value="C1.5.4:_Enolase-phosphatase_Li"/>
    <property type="match status" value="1"/>
</dbReference>
<dbReference type="EMBL" id="CP051006">
    <property type="protein sequence ID" value="QNT91292.1"/>
    <property type="molecule type" value="Genomic_DNA"/>
</dbReference>
<dbReference type="SUPFAM" id="SSF56784">
    <property type="entry name" value="HAD-like"/>
    <property type="match status" value="1"/>
</dbReference>
<dbReference type="GO" id="GO:0043716">
    <property type="term" value="F:2-hydroxy-3-keto-5-methylthiopentenyl-1-phosphate phosphatase activity"/>
    <property type="evidence" value="ECO:0007669"/>
    <property type="project" value="UniProtKB-UniRule"/>
</dbReference>
<dbReference type="UniPathway" id="UPA00904">
    <property type="reaction ID" value="UER00876"/>
</dbReference>
<dbReference type="GO" id="GO:0000287">
    <property type="term" value="F:magnesium ion binding"/>
    <property type="evidence" value="ECO:0007669"/>
    <property type="project" value="UniProtKB-UniRule"/>
</dbReference>
<dbReference type="PANTHER" id="PTHR20371:SF1">
    <property type="entry name" value="ENOLASE-PHOSPHATASE E1"/>
    <property type="match status" value="1"/>
</dbReference>
<comment type="cofactor">
    <cofactor evidence="4">
        <name>Mg(2+)</name>
        <dbReference type="ChEBI" id="CHEBI:18420"/>
    </cofactor>
    <text evidence="4">Binds 1 Mg(2+) ion per subunit.</text>
</comment>
<dbReference type="NCBIfam" id="TIGR01691">
    <property type="entry name" value="enolase-ppase"/>
    <property type="match status" value="1"/>
</dbReference>
<evidence type="ECO:0000313" key="6">
    <source>
        <dbReference type="EMBL" id="QNT91292.1"/>
    </source>
</evidence>
<evidence type="ECO:0000256" key="4">
    <source>
        <dbReference type="HAMAP-Rule" id="MF_01681"/>
    </source>
</evidence>
<dbReference type="KEGG" id="sgf:HEP81_00958"/>
<keyword evidence="2 4" id="KW-0378">Hydrolase</keyword>
<dbReference type="Pfam" id="PF00702">
    <property type="entry name" value="Hydrolase"/>
    <property type="match status" value="1"/>
</dbReference>
<gene>
    <name evidence="4 6" type="primary">mtnC</name>
    <name evidence="6" type="ORF">HEP81_00958</name>
</gene>
<dbReference type="GO" id="GO:0019509">
    <property type="term" value="P:L-methionine salvage from methylthioadenosine"/>
    <property type="evidence" value="ECO:0007669"/>
    <property type="project" value="UniProtKB-UniRule"/>
</dbReference>
<evidence type="ECO:0000256" key="5">
    <source>
        <dbReference type="SAM" id="MobiDB-lite"/>
    </source>
</evidence>
<dbReference type="Gene3D" id="3.40.50.1000">
    <property type="entry name" value="HAD superfamily/HAD-like"/>
    <property type="match status" value="1"/>
</dbReference>
<comment type="similarity">
    <text evidence="4">Belongs to the HAD-like hydrolase superfamily. MasA/MtnC family.</text>
</comment>
<comment type="pathway">
    <text evidence="4">Amino-acid biosynthesis; L-methionine biosynthesis via salvage pathway; L-methionine from S-methyl-5-thio-alpha-D-ribose 1-phosphate: step 3/6.</text>
</comment>
<keyword evidence="4" id="KW-0460">Magnesium</keyword>
<organism evidence="6 7">
    <name type="scientific">Streptomyces griseofuscus</name>
    <dbReference type="NCBI Taxonomy" id="146922"/>
    <lineage>
        <taxon>Bacteria</taxon>
        <taxon>Bacillati</taxon>
        <taxon>Actinomycetota</taxon>
        <taxon>Actinomycetes</taxon>
        <taxon>Kitasatosporales</taxon>
        <taxon>Streptomycetaceae</taxon>
        <taxon>Streptomyces</taxon>
    </lineage>
</organism>
<dbReference type="InterPro" id="IPR006439">
    <property type="entry name" value="HAD-SF_hydro_IA"/>
</dbReference>
<dbReference type="GeneID" id="91460594"/>
<comment type="pathway">
    <text evidence="4">Amino-acid biosynthesis; L-methionine biosynthesis via salvage pathway; L-methionine from S-methyl-5-thio-alpha-D-ribose 1-phosphate: step 4/6.</text>
</comment>
<dbReference type="InterPro" id="IPR036412">
    <property type="entry name" value="HAD-like_sf"/>
</dbReference>
<reference evidence="6 7" key="1">
    <citation type="submission" date="2020-04" db="EMBL/GenBank/DDBJ databases">
        <title>Characterization and engineering of Streptomyces griseofuscus DSM40191 as a potential heterologous host for expression of BGCs.</title>
        <authorList>
            <person name="Gren T."/>
            <person name="Whitford C.M."/>
            <person name="Mohite O.S."/>
            <person name="Joergensen T.S."/>
            <person name="Nielsen J.B."/>
            <person name="Lee S.Y."/>
            <person name="Weber T."/>
        </authorList>
    </citation>
    <scope>NUCLEOTIDE SEQUENCE [LARGE SCALE GENOMIC DNA]</scope>
    <source>
        <strain evidence="6 7">DSM 40191</strain>
    </source>
</reference>
<name>A0A7H1PTB2_9ACTN</name>
<dbReference type="CDD" id="cd01629">
    <property type="entry name" value="HAD_EP"/>
    <property type="match status" value="1"/>
</dbReference>
<protein>
    <recommendedName>
        <fullName evidence="4">Enolase-phosphatase E1</fullName>
        <ecNumber evidence="4">3.1.3.77</ecNumber>
    </recommendedName>
    <alternativeName>
        <fullName evidence="4">2,3-diketo-5-methylthio-1-phosphopentane phosphatase</fullName>
    </alternativeName>
</protein>
<dbReference type="PANTHER" id="PTHR20371">
    <property type="entry name" value="ENOLASE-PHOSPHATASE E1"/>
    <property type="match status" value="1"/>
</dbReference>
<dbReference type="HAMAP" id="MF_01681">
    <property type="entry name" value="Salvage_MtnC"/>
    <property type="match status" value="1"/>
</dbReference>
<sequence length="258" mass="27599">MTGPHTEVVVLDIEGTTGSLTYVRDVLFPYARRELAGWFTRHAQESRVRQVAEDVRTELDRPDLDTDGVVAALAAWSDADVKAAPLKTVQGWIWAEGYASGALHGHVYPEVPAALRAWKAAGVRVVIYSSGSAAAQLDWFRHTAYGDLSPLLDGYFDLRSAGSKTDPASYRTLAGAVGAHPGRLLFLSDVAAELDAAVQAGWHAVGVRREGDPRGPAVPRHRTVATLDPLLPGPSSASRPQETPASPESPQSHEVSPP</sequence>